<reference evidence="2" key="1">
    <citation type="submission" date="2023-10" db="EMBL/GenBank/DDBJ databases">
        <authorList>
            <person name="Chen Y."/>
            <person name="Shah S."/>
            <person name="Dougan E. K."/>
            <person name="Thang M."/>
            <person name="Chan C."/>
        </authorList>
    </citation>
    <scope>NUCLEOTIDE SEQUENCE [LARGE SCALE GENOMIC DNA]</scope>
</reference>
<gene>
    <name evidence="2" type="ORF">PCOR1329_LOCUS4676</name>
</gene>
<feature type="compositionally biased region" description="Low complexity" evidence="1">
    <location>
        <begin position="1"/>
        <end position="14"/>
    </location>
</feature>
<organism evidence="2 3">
    <name type="scientific">Prorocentrum cordatum</name>
    <dbReference type="NCBI Taxonomy" id="2364126"/>
    <lineage>
        <taxon>Eukaryota</taxon>
        <taxon>Sar</taxon>
        <taxon>Alveolata</taxon>
        <taxon>Dinophyceae</taxon>
        <taxon>Prorocentrales</taxon>
        <taxon>Prorocentraceae</taxon>
        <taxon>Prorocentrum</taxon>
    </lineage>
</organism>
<proteinExistence type="predicted"/>
<feature type="region of interest" description="Disordered" evidence="1">
    <location>
        <begin position="1"/>
        <end position="27"/>
    </location>
</feature>
<feature type="non-terminal residue" evidence="2">
    <location>
        <position position="1"/>
    </location>
</feature>
<feature type="compositionally biased region" description="Low complexity" evidence="1">
    <location>
        <begin position="192"/>
        <end position="204"/>
    </location>
</feature>
<evidence type="ECO:0000256" key="1">
    <source>
        <dbReference type="SAM" id="MobiDB-lite"/>
    </source>
</evidence>
<evidence type="ECO:0000313" key="2">
    <source>
        <dbReference type="EMBL" id="CAK0794810.1"/>
    </source>
</evidence>
<keyword evidence="3" id="KW-1185">Reference proteome</keyword>
<dbReference type="Proteomes" id="UP001189429">
    <property type="component" value="Unassembled WGS sequence"/>
</dbReference>
<comment type="caution">
    <text evidence="2">The sequence shown here is derived from an EMBL/GenBank/DDBJ whole genome shotgun (WGS) entry which is preliminary data.</text>
</comment>
<protein>
    <submittedName>
        <fullName evidence="2">Uncharacterized protein</fullName>
    </submittedName>
</protein>
<accession>A0ABN9PNY7</accession>
<name>A0ABN9PNY7_9DINO</name>
<feature type="region of interest" description="Disordered" evidence="1">
    <location>
        <begin position="192"/>
        <end position="227"/>
    </location>
</feature>
<dbReference type="EMBL" id="CAUYUJ010001214">
    <property type="protein sequence ID" value="CAK0794810.1"/>
    <property type="molecule type" value="Genomic_DNA"/>
</dbReference>
<sequence>VRGHLGSSLSRSLSPRAEPEAKAGPPARRAQAAAMELRVEAAEGCSMPSGCYVGVRVGETLKQGRYEPQRCYHFPQVDRRRNAKIDLYQHVGTCTVVADPEAKSTHDVAVTSTDPSWQGARLKVSVQSQVDDSAKKQREARMKTLKSQANDYLSKHNIEERLSEAVKALLKEQPADPTDFLCRVLRSGDATAPVAPVAPPEQQSAPPPPAAAVAQADLERERRTSELREQAAEVLIKASADGELQRLLEGMKRDADPPAEPAPACQAPTPPAATMAVASRPLPQRPAMLMSSMSQCGPAFHSMGMRPAMLFI</sequence>
<dbReference type="SUPFAM" id="SSF47391">
    <property type="entry name" value="Dimerization-anchoring domain of cAMP-dependent PK regulatory subunit"/>
    <property type="match status" value="1"/>
</dbReference>
<feature type="compositionally biased region" description="Basic and acidic residues" evidence="1">
    <location>
        <begin position="217"/>
        <end position="227"/>
    </location>
</feature>
<evidence type="ECO:0000313" key="3">
    <source>
        <dbReference type="Proteomes" id="UP001189429"/>
    </source>
</evidence>